<gene>
    <name evidence="1" type="ORF">DHETER_LOCUS15164</name>
</gene>
<proteinExistence type="predicted"/>
<reference evidence="1" key="1">
    <citation type="submission" date="2021-06" db="EMBL/GenBank/DDBJ databases">
        <authorList>
            <person name="Kallberg Y."/>
            <person name="Tangrot J."/>
            <person name="Rosling A."/>
        </authorList>
    </citation>
    <scope>NUCLEOTIDE SEQUENCE</scope>
    <source>
        <strain evidence="1">IL203A</strain>
    </source>
</reference>
<protein>
    <submittedName>
        <fullName evidence="1">11758_t:CDS:1</fullName>
    </submittedName>
</protein>
<feature type="non-terminal residue" evidence="1">
    <location>
        <position position="1"/>
    </location>
</feature>
<name>A0ACA9QNB9_9GLOM</name>
<feature type="non-terminal residue" evidence="1">
    <location>
        <position position="71"/>
    </location>
</feature>
<sequence length="71" mass="8226">DCIYRVVARGDMISRIPPRSQSLWVQPKGEVWIFNFDEPYTEHAFVCSGNDNPNCSLSINPYLFDHMGPFF</sequence>
<organism evidence="1 2">
    <name type="scientific">Dentiscutata heterogama</name>
    <dbReference type="NCBI Taxonomy" id="1316150"/>
    <lineage>
        <taxon>Eukaryota</taxon>
        <taxon>Fungi</taxon>
        <taxon>Fungi incertae sedis</taxon>
        <taxon>Mucoromycota</taxon>
        <taxon>Glomeromycotina</taxon>
        <taxon>Glomeromycetes</taxon>
        <taxon>Diversisporales</taxon>
        <taxon>Gigasporaceae</taxon>
        <taxon>Dentiscutata</taxon>
    </lineage>
</organism>
<dbReference type="EMBL" id="CAJVPU010050552">
    <property type="protein sequence ID" value="CAG8759615.1"/>
    <property type="molecule type" value="Genomic_DNA"/>
</dbReference>
<evidence type="ECO:0000313" key="1">
    <source>
        <dbReference type="EMBL" id="CAG8759615.1"/>
    </source>
</evidence>
<comment type="caution">
    <text evidence="1">The sequence shown here is derived from an EMBL/GenBank/DDBJ whole genome shotgun (WGS) entry which is preliminary data.</text>
</comment>
<dbReference type="Proteomes" id="UP000789702">
    <property type="component" value="Unassembled WGS sequence"/>
</dbReference>
<accession>A0ACA9QNB9</accession>
<evidence type="ECO:0000313" key="2">
    <source>
        <dbReference type="Proteomes" id="UP000789702"/>
    </source>
</evidence>
<keyword evidence="2" id="KW-1185">Reference proteome</keyword>